<dbReference type="PANTHER" id="PTHR31595">
    <property type="entry name" value="LONG-CHAIN-ALCOHOL O-FATTY-ACYLTRANSFERASE 3-RELATED"/>
    <property type="match status" value="1"/>
</dbReference>
<feature type="domain" description="Wax synthase" evidence="10">
    <location>
        <begin position="123"/>
        <end position="209"/>
    </location>
</feature>
<protein>
    <recommendedName>
        <fullName evidence="10">Wax synthase domain-containing protein</fullName>
    </recommendedName>
</protein>
<feature type="transmembrane region" description="Helical" evidence="9">
    <location>
        <begin position="36"/>
        <end position="54"/>
    </location>
</feature>
<feature type="transmembrane region" description="Helical" evidence="9">
    <location>
        <begin position="237"/>
        <end position="259"/>
    </location>
</feature>
<evidence type="ECO:0000256" key="7">
    <source>
        <dbReference type="ARBA" id="ARBA00023136"/>
    </source>
</evidence>
<dbReference type="PANTHER" id="PTHR31595:SF11">
    <property type="entry name" value="LONG-CHAIN-ALCOHOL O-FATTY-ACYLTRANSFERASE 1-RELATED"/>
    <property type="match status" value="1"/>
</dbReference>
<evidence type="ECO:0000256" key="9">
    <source>
        <dbReference type="SAM" id="Phobius"/>
    </source>
</evidence>
<name>A0A835K4T0_9ROSI</name>
<keyword evidence="7 9" id="KW-0472">Membrane</keyword>
<dbReference type="InterPro" id="IPR032805">
    <property type="entry name" value="Wax_synthase_dom"/>
</dbReference>
<keyword evidence="5 9" id="KW-1133">Transmembrane helix</keyword>
<sequence>MEDETKSLISLIALLLSSLGYSYVLATYMTKGLARLLFLLPTFYLLAIFPWYFTSSLVRGVLSFFITWIASFKLLLFCFYKGPLLASRNFLDFVAVAIFPLKIRENTHDPSSPAMVARYELVTLFNKPYLATSLQDFWGRRWNRLSSNILRQTIYDPTQNVLVGFVGAGKARVLAMVTTLVISGVMHELMFYYISCGTRPTWEVTWFFVLQGISMAFEGALKYLARVKGWTPVHPTVSNVLTLAFVSITFSWFLVLPVWRSGRNDCGFRPKILPFREYIDHSKPFQLLSELHYNLS</sequence>
<reference evidence="11 12" key="1">
    <citation type="submission" date="2020-10" db="EMBL/GenBank/DDBJ databases">
        <title>Plant Genome Project.</title>
        <authorList>
            <person name="Zhang R.-G."/>
        </authorList>
    </citation>
    <scope>NUCLEOTIDE SEQUENCE [LARGE SCALE GENOMIC DNA]</scope>
    <source>
        <strain evidence="11">FAFU-HL-1</strain>
        <tissue evidence="11">Leaf</tissue>
    </source>
</reference>
<feature type="transmembrane region" description="Helical" evidence="9">
    <location>
        <begin position="60"/>
        <end position="80"/>
    </location>
</feature>
<dbReference type="InterPro" id="IPR044851">
    <property type="entry name" value="Wax_synthase"/>
</dbReference>
<comment type="similarity">
    <text evidence="2">Belongs to the wax synthase family.</text>
</comment>
<evidence type="ECO:0000256" key="6">
    <source>
        <dbReference type="ARBA" id="ARBA00023098"/>
    </source>
</evidence>
<keyword evidence="12" id="KW-1185">Reference proteome</keyword>
<evidence type="ECO:0000259" key="10">
    <source>
        <dbReference type="Pfam" id="PF13813"/>
    </source>
</evidence>
<organism evidence="11 12">
    <name type="scientific">Salix dunnii</name>
    <dbReference type="NCBI Taxonomy" id="1413687"/>
    <lineage>
        <taxon>Eukaryota</taxon>
        <taxon>Viridiplantae</taxon>
        <taxon>Streptophyta</taxon>
        <taxon>Embryophyta</taxon>
        <taxon>Tracheophyta</taxon>
        <taxon>Spermatophyta</taxon>
        <taxon>Magnoliopsida</taxon>
        <taxon>eudicotyledons</taxon>
        <taxon>Gunneridae</taxon>
        <taxon>Pentapetalae</taxon>
        <taxon>rosids</taxon>
        <taxon>fabids</taxon>
        <taxon>Malpighiales</taxon>
        <taxon>Salicaceae</taxon>
        <taxon>Saliceae</taxon>
        <taxon>Salix</taxon>
    </lineage>
</organism>
<keyword evidence="8" id="KW-0012">Acyltransferase</keyword>
<dbReference type="EMBL" id="JADGMS010000006">
    <property type="protein sequence ID" value="KAF9679366.1"/>
    <property type="molecule type" value="Genomic_DNA"/>
</dbReference>
<dbReference type="OrthoDB" id="1077582at2759"/>
<feature type="transmembrane region" description="Helical" evidence="9">
    <location>
        <begin position="206"/>
        <end position="225"/>
    </location>
</feature>
<evidence type="ECO:0000256" key="8">
    <source>
        <dbReference type="ARBA" id="ARBA00023315"/>
    </source>
</evidence>
<dbReference type="GO" id="GO:0016020">
    <property type="term" value="C:membrane"/>
    <property type="evidence" value="ECO:0007669"/>
    <property type="project" value="UniProtKB-SubCell"/>
</dbReference>
<evidence type="ECO:0000313" key="11">
    <source>
        <dbReference type="EMBL" id="KAF9679366.1"/>
    </source>
</evidence>
<dbReference type="GO" id="GO:0008374">
    <property type="term" value="F:O-acyltransferase activity"/>
    <property type="evidence" value="ECO:0007669"/>
    <property type="project" value="InterPro"/>
</dbReference>
<dbReference type="GO" id="GO:0006629">
    <property type="term" value="P:lipid metabolic process"/>
    <property type="evidence" value="ECO:0007669"/>
    <property type="project" value="UniProtKB-KW"/>
</dbReference>
<evidence type="ECO:0000313" key="12">
    <source>
        <dbReference type="Proteomes" id="UP000657918"/>
    </source>
</evidence>
<evidence type="ECO:0000256" key="4">
    <source>
        <dbReference type="ARBA" id="ARBA00022692"/>
    </source>
</evidence>
<proteinExistence type="inferred from homology"/>
<feature type="transmembrane region" description="Helical" evidence="9">
    <location>
        <begin position="173"/>
        <end position="194"/>
    </location>
</feature>
<evidence type="ECO:0000256" key="3">
    <source>
        <dbReference type="ARBA" id="ARBA00022679"/>
    </source>
</evidence>
<evidence type="ECO:0000256" key="1">
    <source>
        <dbReference type="ARBA" id="ARBA00004141"/>
    </source>
</evidence>
<dbReference type="Proteomes" id="UP000657918">
    <property type="component" value="Unassembled WGS sequence"/>
</dbReference>
<dbReference type="AlphaFoldDB" id="A0A835K4T0"/>
<evidence type="ECO:0000256" key="5">
    <source>
        <dbReference type="ARBA" id="ARBA00022989"/>
    </source>
</evidence>
<dbReference type="Pfam" id="PF13813">
    <property type="entry name" value="MBOAT_2"/>
    <property type="match status" value="1"/>
</dbReference>
<comment type="caution">
    <text evidence="11">The sequence shown here is derived from an EMBL/GenBank/DDBJ whole genome shotgun (WGS) entry which is preliminary data.</text>
</comment>
<comment type="subcellular location">
    <subcellularLocation>
        <location evidence="1">Membrane</location>
        <topology evidence="1">Multi-pass membrane protein</topology>
    </subcellularLocation>
</comment>
<keyword evidence="3" id="KW-0808">Transferase</keyword>
<accession>A0A835K4T0</accession>
<keyword evidence="4 9" id="KW-0812">Transmembrane</keyword>
<evidence type="ECO:0000256" key="2">
    <source>
        <dbReference type="ARBA" id="ARBA00007282"/>
    </source>
</evidence>
<gene>
    <name evidence="11" type="ORF">SADUNF_Sadunf06G0007500</name>
</gene>
<feature type="transmembrane region" description="Helical" evidence="9">
    <location>
        <begin position="6"/>
        <end position="24"/>
    </location>
</feature>
<keyword evidence="6" id="KW-0443">Lipid metabolism</keyword>